<dbReference type="Proteomes" id="UP000238823">
    <property type="component" value="Unassembled WGS sequence"/>
</dbReference>
<reference evidence="2 3" key="1">
    <citation type="submission" date="2018-03" db="EMBL/GenBank/DDBJ databases">
        <title>Draft Genome Sequences of the Obligatory Marine Myxobacteria Enhygromyxa salina SWB007.</title>
        <authorList>
            <person name="Poehlein A."/>
            <person name="Moghaddam J.A."/>
            <person name="Harms H."/>
            <person name="Alanjari M."/>
            <person name="Koenig G.M."/>
            <person name="Daniel R."/>
            <person name="Schaeberle T.F."/>
        </authorList>
    </citation>
    <scope>NUCLEOTIDE SEQUENCE [LARGE SCALE GENOMIC DNA]</scope>
    <source>
        <strain evidence="2 3">SWB007</strain>
    </source>
</reference>
<dbReference type="InterPro" id="IPR018683">
    <property type="entry name" value="DUF2169"/>
</dbReference>
<dbReference type="EMBL" id="PVNL01000030">
    <property type="protein sequence ID" value="PRQ09207.1"/>
    <property type="molecule type" value="Genomic_DNA"/>
</dbReference>
<accession>A0A2S9YVT4</accession>
<protein>
    <recommendedName>
        <fullName evidence="1">DUF2169 domain-containing protein</fullName>
    </recommendedName>
</protein>
<evidence type="ECO:0000313" key="2">
    <source>
        <dbReference type="EMBL" id="PRQ09207.1"/>
    </source>
</evidence>
<dbReference type="AlphaFoldDB" id="A0A2S9YVT4"/>
<feature type="domain" description="DUF2169" evidence="1">
    <location>
        <begin position="22"/>
        <end position="314"/>
    </location>
</feature>
<gene>
    <name evidence="2" type="ORF">ENSA7_11970</name>
</gene>
<comment type="caution">
    <text evidence="2">The sequence shown here is derived from an EMBL/GenBank/DDBJ whole genome shotgun (WGS) entry which is preliminary data.</text>
</comment>
<dbReference type="RefSeq" id="WP_106088237.1">
    <property type="nucleotide sequence ID" value="NZ_PVNL01000030.1"/>
</dbReference>
<organism evidence="2 3">
    <name type="scientific">Enhygromyxa salina</name>
    <dbReference type="NCBI Taxonomy" id="215803"/>
    <lineage>
        <taxon>Bacteria</taxon>
        <taxon>Pseudomonadati</taxon>
        <taxon>Myxococcota</taxon>
        <taxon>Polyangia</taxon>
        <taxon>Nannocystales</taxon>
        <taxon>Nannocystaceae</taxon>
        <taxon>Enhygromyxa</taxon>
    </lineage>
</organism>
<dbReference type="OrthoDB" id="233093at2"/>
<proteinExistence type="predicted"/>
<name>A0A2S9YVT4_9BACT</name>
<sequence length="347" mass="37908">MLQLRNTSPFVPTIFATPDRRGVDTIVVVLKASFVVADTLEIAAEQRPITLADEYWGDPTASSLRYPTELHLPKPAADVIVIGEACAPRAQAVTELDVHVRVADQLRRARVYGDRSWVEYGGHVQPSRPLPFVRTPITWERAFGGRHLSDAQSTEHRNPVGVGLLGARRPQAMIGQPVPNVDDPDEPLTWLGQTPTPTGFAAIAPTWQPRVAYAGSYDASWRKHQAPFLPTDFDPRFFCSAAPGHSFASGLHGGEPVTLSGFDADRAWQFALPRCRFEVRAVVAGATNDLNPVLDTVLIETTNDHHLSVALTWRASLAVDEQLLRVSHVDVGLAELSGATEPRGSKQ</sequence>
<dbReference type="Pfam" id="PF09937">
    <property type="entry name" value="DUF2169"/>
    <property type="match status" value="1"/>
</dbReference>
<evidence type="ECO:0000259" key="1">
    <source>
        <dbReference type="Pfam" id="PF09937"/>
    </source>
</evidence>
<evidence type="ECO:0000313" key="3">
    <source>
        <dbReference type="Proteomes" id="UP000238823"/>
    </source>
</evidence>